<gene>
    <name evidence="3" type="ORF">DWQ67_12185</name>
</gene>
<keyword evidence="2" id="KW-0472">Membrane</keyword>
<dbReference type="EMBL" id="QQXL01000008">
    <property type="protein sequence ID" value="RKW69556.1"/>
    <property type="molecule type" value="Genomic_DNA"/>
</dbReference>
<feature type="transmembrane region" description="Helical" evidence="2">
    <location>
        <begin position="132"/>
        <end position="154"/>
    </location>
</feature>
<evidence type="ECO:0000256" key="2">
    <source>
        <dbReference type="SAM" id="Phobius"/>
    </source>
</evidence>
<feature type="compositionally biased region" description="Pro residues" evidence="1">
    <location>
        <begin position="22"/>
        <end position="34"/>
    </location>
</feature>
<evidence type="ECO:0000313" key="3">
    <source>
        <dbReference type="EMBL" id="RKW69556.1"/>
    </source>
</evidence>
<evidence type="ECO:0000256" key="1">
    <source>
        <dbReference type="SAM" id="MobiDB-lite"/>
    </source>
</evidence>
<sequence length="487" mass="50049">MPGPQNDDDSTPHRPDAAEGPELPPVAPPVPPPSSAAEEPAEADDATSIQEPTALPWGALMSSRSDAAPSDPEPLTATDTPVDPEPATQLVSTSTSPAAASALSPVPARTPGTAFAVTEEDQASTHATRKRIAIIAGAVVVALAIGLFVFFQWLQPKAAPRAAEDPASSGAEAGTGGTPADAVTKLGTALKAGDAKTALALLDFTSVTATGGTGHPLLEQSIYKAAKDRPTALEIDPDSLAVPSAQAKTAMVTATATQAGKSVPLTLNLTREAPSDPWKISLASLPSIELSDAGGSTLKVNGEDVKLPGAPDDYTTQRLFVLPGEYSLERKDDKYTEYPKAKTVAADVAALSSESTGDKRRVGSLSFKGKHNKAFKKDATKVVNAWLDKCVASTDMAPAKCPFSAPTTYQGAAVTAASWELTIPPKLSFSDDGTGETTVDGTGGTAKVAGTAKIDGEDTAVRGTVSSFGFKGDLVVKDNKLKFTYRG</sequence>
<reference evidence="3 4" key="1">
    <citation type="submission" date="2018-07" db="EMBL/GenBank/DDBJ databases">
        <title>Arthrobacter sp. nov., isolated from raw cow's milk with high bacterial count.</title>
        <authorList>
            <person name="Hahne J."/>
            <person name="Isele D."/>
            <person name="Lipski A."/>
        </authorList>
    </citation>
    <scope>NUCLEOTIDE SEQUENCE [LARGE SCALE GENOMIC DNA]</scope>
    <source>
        <strain evidence="3 4">JZ R-183</strain>
    </source>
</reference>
<organism evidence="3 4">
    <name type="scientific">Galactobacter caseinivorans</name>
    <dbReference type="NCBI Taxonomy" id="2676123"/>
    <lineage>
        <taxon>Bacteria</taxon>
        <taxon>Bacillati</taxon>
        <taxon>Actinomycetota</taxon>
        <taxon>Actinomycetes</taxon>
        <taxon>Micrococcales</taxon>
        <taxon>Micrococcaceae</taxon>
        <taxon>Galactobacter</taxon>
    </lineage>
</organism>
<protein>
    <submittedName>
        <fullName evidence="3">Uncharacterized protein</fullName>
    </submittedName>
</protein>
<keyword evidence="2" id="KW-0812">Transmembrane</keyword>
<keyword evidence="2" id="KW-1133">Transmembrane helix</keyword>
<comment type="caution">
    <text evidence="3">The sequence shown here is derived from an EMBL/GenBank/DDBJ whole genome shotgun (WGS) entry which is preliminary data.</text>
</comment>
<feature type="region of interest" description="Disordered" evidence="1">
    <location>
        <begin position="1"/>
        <end position="107"/>
    </location>
</feature>
<evidence type="ECO:0000313" key="4">
    <source>
        <dbReference type="Proteomes" id="UP000273119"/>
    </source>
</evidence>
<accession>A0A496PFT9</accession>
<dbReference type="Proteomes" id="UP000273119">
    <property type="component" value="Unassembled WGS sequence"/>
</dbReference>
<dbReference type="RefSeq" id="WP_121485886.1">
    <property type="nucleotide sequence ID" value="NZ_QQXL01000008.1"/>
</dbReference>
<dbReference type="AlphaFoldDB" id="A0A496PFT9"/>
<proteinExistence type="predicted"/>
<name>A0A496PFT9_9MICC</name>
<keyword evidence="4" id="KW-1185">Reference proteome</keyword>
<feature type="compositionally biased region" description="Low complexity" evidence="1">
    <location>
        <begin position="90"/>
        <end position="107"/>
    </location>
</feature>